<evidence type="ECO:0008006" key="4">
    <source>
        <dbReference type="Google" id="ProtNLM"/>
    </source>
</evidence>
<accession>A0ABV8LK77</accession>
<evidence type="ECO:0000256" key="1">
    <source>
        <dbReference type="SAM" id="Phobius"/>
    </source>
</evidence>
<gene>
    <name evidence="2" type="ORF">ACFOZ4_12305</name>
</gene>
<keyword evidence="3" id="KW-1185">Reference proteome</keyword>
<evidence type="ECO:0000313" key="2">
    <source>
        <dbReference type="EMBL" id="MFC4131387.1"/>
    </source>
</evidence>
<dbReference type="RefSeq" id="WP_253754874.1">
    <property type="nucleotide sequence ID" value="NZ_JAMZDZ010000001.1"/>
</dbReference>
<dbReference type="SUPFAM" id="SSF55729">
    <property type="entry name" value="Acyl-CoA N-acyltransferases (Nat)"/>
    <property type="match status" value="1"/>
</dbReference>
<comment type="caution">
    <text evidence="2">The sequence shown here is derived from an EMBL/GenBank/DDBJ whole genome shotgun (WGS) entry which is preliminary data.</text>
</comment>
<keyword evidence="1" id="KW-0812">Transmembrane</keyword>
<dbReference type="InterPro" id="IPR016181">
    <property type="entry name" value="Acyl_CoA_acyltransferase"/>
</dbReference>
<proteinExistence type="predicted"/>
<dbReference type="Proteomes" id="UP001595816">
    <property type="component" value="Unassembled WGS sequence"/>
</dbReference>
<evidence type="ECO:0000313" key="3">
    <source>
        <dbReference type="Proteomes" id="UP001595816"/>
    </source>
</evidence>
<sequence>MSWLDAVGWIGSALLVWSLLQSRILRLRAINLVGCVVLIGFNWALGVWPMVGLNTALAVINIYFLVKLLRTRHSDEVYSVVQVATDDDYLAHVLTVHGADIARFNPGFQLPGSRAAFLVVRGDETVGVVLLHDGGNGVAVVDLDYVTPRYRDFTPGEFVYRQSHMFTDRGFHTVVAPARPALSGYFTRLGFTRVGDTYSLTLPPSS</sequence>
<protein>
    <recommendedName>
        <fullName evidence="4">YgjV family protein</fullName>
    </recommendedName>
</protein>
<feature type="transmembrane region" description="Helical" evidence="1">
    <location>
        <begin position="51"/>
        <end position="69"/>
    </location>
</feature>
<reference evidence="3" key="1">
    <citation type="journal article" date="2019" name="Int. J. Syst. Evol. Microbiol.">
        <title>The Global Catalogue of Microorganisms (GCM) 10K type strain sequencing project: providing services to taxonomists for standard genome sequencing and annotation.</title>
        <authorList>
            <consortium name="The Broad Institute Genomics Platform"/>
            <consortium name="The Broad Institute Genome Sequencing Center for Infectious Disease"/>
            <person name="Wu L."/>
            <person name="Ma J."/>
        </authorList>
    </citation>
    <scope>NUCLEOTIDE SEQUENCE [LARGE SCALE GENOMIC DNA]</scope>
    <source>
        <strain evidence="3">CGMCC 4.7289</strain>
    </source>
</reference>
<organism evidence="2 3">
    <name type="scientific">Hamadaea flava</name>
    <dbReference type="NCBI Taxonomy" id="1742688"/>
    <lineage>
        <taxon>Bacteria</taxon>
        <taxon>Bacillati</taxon>
        <taxon>Actinomycetota</taxon>
        <taxon>Actinomycetes</taxon>
        <taxon>Micromonosporales</taxon>
        <taxon>Micromonosporaceae</taxon>
        <taxon>Hamadaea</taxon>
    </lineage>
</organism>
<dbReference type="EMBL" id="JBHSAY010000006">
    <property type="protein sequence ID" value="MFC4131387.1"/>
    <property type="molecule type" value="Genomic_DNA"/>
</dbReference>
<keyword evidence="1" id="KW-0472">Membrane</keyword>
<keyword evidence="1" id="KW-1133">Transmembrane helix</keyword>
<feature type="transmembrane region" description="Helical" evidence="1">
    <location>
        <begin position="6"/>
        <end position="22"/>
    </location>
</feature>
<name>A0ABV8LK77_9ACTN</name>